<dbReference type="EMBL" id="VFIA01000002">
    <property type="protein sequence ID" value="MBC3790025.1"/>
    <property type="molecule type" value="Genomic_DNA"/>
</dbReference>
<accession>A0ABR6W0F4</accession>
<reference evidence="2 3" key="1">
    <citation type="submission" date="2019-06" db="EMBL/GenBank/DDBJ databases">
        <title>Spirosoma utsteinense sp. nov. isolated from Antarctic ice-free soils.</title>
        <authorList>
            <person name="Tahon G."/>
        </authorList>
    </citation>
    <scope>NUCLEOTIDE SEQUENCE [LARGE SCALE GENOMIC DNA]</scope>
    <source>
        <strain evidence="2 3">LMG 31447</strain>
    </source>
</reference>
<gene>
    <name evidence="2" type="ORF">FH603_509</name>
</gene>
<comment type="caution">
    <text evidence="2">The sequence shown here is derived from an EMBL/GenBank/DDBJ whole genome shotgun (WGS) entry which is preliminary data.</text>
</comment>
<organism evidence="2 3">
    <name type="scientific">Spirosoma utsteinense</name>
    <dbReference type="NCBI Taxonomy" id="2585773"/>
    <lineage>
        <taxon>Bacteria</taxon>
        <taxon>Pseudomonadati</taxon>
        <taxon>Bacteroidota</taxon>
        <taxon>Cytophagia</taxon>
        <taxon>Cytophagales</taxon>
        <taxon>Cytophagaceae</taxon>
        <taxon>Spirosoma</taxon>
    </lineage>
</organism>
<proteinExistence type="predicted"/>
<sequence>MIFQRQQIHAGHYNIPAYQSRVEGITAGHGSYYRQVFSLDKRNMSIPRLPAVMIAQQPFFLRNVNRGYNRHRRATFGTDTDPLHPAGPGKDIE</sequence>
<name>A0ABR6W0F4_9BACT</name>
<evidence type="ECO:0000313" key="3">
    <source>
        <dbReference type="Proteomes" id="UP000700732"/>
    </source>
</evidence>
<feature type="region of interest" description="Disordered" evidence="1">
    <location>
        <begin position="72"/>
        <end position="93"/>
    </location>
</feature>
<keyword evidence="3" id="KW-1185">Reference proteome</keyword>
<evidence type="ECO:0000313" key="2">
    <source>
        <dbReference type="EMBL" id="MBC3790025.1"/>
    </source>
</evidence>
<dbReference type="Proteomes" id="UP000700732">
    <property type="component" value="Unassembled WGS sequence"/>
</dbReference>
<protein>
    <submittedName>
        <fullName evidence="2">Uncharacterized protein</fullName>
    </submittedName>
</protein>
<evidence type="ECO:0000256" key="1">
    <source>
        <dbReference type="SAM" id="MobiDB-lite"/>
    </source>
</evidence>